<sequence>TQLTTMLTSPERANWSTNGQRYGKDPALYQMPTNAVDAIEHLQGDSESSSWRGSKNQDIRNVYLREDLSEFDFDELMEIGKSEPGGRHKVDLERDKLAVEGRRTVSFSHKGRRYYLKIHDGVGWKEIGKNLTSLRLPVLGAENEWKGVHHLRRQTLLQNLGLDTLEIAGYGTRERHLAKVLNDPAKRQSLIVTDEIPKAKSLEDLCKEWGWERNGPKTAQEIRFKRWLIEQLAQTGRILHNSGANHRDFYLSHFLLHQTERTWEPSPENSRIFLIDLHRMRIHKPQLRAWIKAAIHGMLKRQRPRAPQSKTPSRWRMRDVSGLHYSSRNLGLTRRDLIRFMATYENTSRRQVLKSLKNNSRFWRKVQKRAINLHKLEQRRARNTRKAERNALTTARTQH</sequence>
<protein>
    <recommendedName>
        <fullName evidence="3">Lipopolysaccharide core heptose(I) kinase RfaP</fullName>
    </recommendedName>
</protein>
<dbReference type="NCBIfam" id="NF011703">
    <property type="entry name" value="PRK15123.1"/>
    <property type="match status" value="1"/>
</dbReference>
<feature type="region of interest" description="Disordered" evidence="1">
    <location>
        <begin position="380"/>
        <end position="399"/>
    </location>
</feature>
<name>A0A381UB87_9ZZZZ</name>
<reference evidence="2" key="1">
    <citation type="submission" date="2018-05" db="EMBL/GenBank/DDBJ databases">
        <authorList>
            <person name="Lanie J.A."/>
            <person name="Ng W.-L."/>
            <person name="Kazmierczak K.M."/>
            <person name="Andrzejewski T.M."/>
            <person name="Davidsen T.M."/>
            <person name="Wayne K.J."/>
            <person name="Tettelin H."/>
            <person name="Glass J.I."/>
            <person name="Rusch D."/>
            <person name="Podicherti R."/>
            <person name="Tsui H.-C.T."/>
            <person name="Winkler M.E."/>
        </authorList>
    </citation>
    <scope>NUCLEOTIDE SEQUENCE</scope>
</reference>
<dbReference type="Pfam" id="PF06293">
    <property type="entry name" value="Kdo"/>
    <property type="match status" value="1"/>
</dbReference>
<gene>
    <name evidence="2" type="ORF">METZ01_LOCUS78330</name>
</gene>
<dbReference type="AlphaFoldDB" id="A0A381UB87"/>
<feature type="non-terminal residue" evidence="2">
    <location>
        <position position="1"/>
    </location>
</feature>
<proteinExistence type="predicted"/>
<feature type="compositionally biased region" description="Basic and acidic residues" evidence="1">
    <location>
        <begin position="380"/>
        <end position="389"/>
    </location>
</feature>
<dbReference type="EMBL" id="UINC01006098">
    <property type="protein sequence ID" value="SVA25476.1"/>
    <property type="molecule type" value="Genomic_DNA"/>
</dbReference>
<evidence type="ECO:0000256" key="1">
    <source>
        <dbReference type="SAM" id="MobiDB-lite"/>
    </source>
</evidence>
<evidence type="ECO:0000313" key="2">
    <source>
        <dbReference type="EMBL" id="SVA25476.1"/>
    </source>
</evidence>
<evidence type="ECO:0008006" key="3">
    <source>
        <dbReference type="Google" id="ProtNLM"/>
    </source>
</evidence>
<organism evidence="2">
    <name type="scientific">marine metagenome</name>
    <dbReference type="NCBI Taxonomy" id="408172"/>
    <lineage>
        <taxon>unclassified sequences</taxon>
        <taxon>metagenomes</taxon>
        <taxon>ecological metagenomes</taxon>
    </lineage>
</organism>
<accession>A0A381UB87</accession>